<evidence type="ECO:0000259" key="1">
    <source>
        <dbReference type="Pfam" id="PF11706"/>
    </source>
</evidence>
<name>A0AB33V8Y1_RALSU</name>
<dbReference type="Gene3D" id="1.10.3300.10">
    <property type="entry name" value="Jann2411-like domain"/>
    <property type="match status" value="1"/>
</dbReference>
<dbReference type="InterPro" id="IPR023286">
    <property type="entry name" value="ABATE_dom_sf"/>
</dbReference>
<dbReference type="PANTHER" id="PTHR35525:SF3">
    <property type="entry name" value="BLL6575 PROTEIN"/>
    <property type="match status" value="1"/>
</dbReference>
<dbReference type="AlphaFoldDB" id="A0AB33V8Y1"/>
<proteinExistence type="predicted"/>
<dbReference type="InterPro" id="IPR010852">
    <property type="entry name" value="ABATE"/>
</dbReference>
<dbReference type="Pfam" id="PF07336">
    <property type="entry name" value="ABATE"/>
    <property type="match status" value="1"/>
</dbReference>
<dbReference type="InterPro" id="IPR021005">
    <property type="entry name" value="Znf_CGNR"/>
</dbReference>
<evidence type="ECO:0000313" key="2">
    <source>
        <dbReference type="EMBL" id="EAP71380.1"/>
    </source>
</evidence>
<reference evidence="2 3" key="1">
    <citation type="journal article" date="2006" name="Mol. Plant Microbe Interact.">
        <title>Identification of open reading frames unique to a select agent: Ralstonia solanacearum race 3 biovar 2.</title>
        <authorList>
            <person name="Gabriel D.W."/>
            <person name="Allen C."/>
            <person name="Schell M."/>
            <person name="Denny T.P."/>
            <person name="Greenberg J.T."/>
            <person name="Duan Y.P."/>
            <person name="Flores-Cruz Z."/>
            <person name="Huang Q."/>
            <person name="Clifford J.M."/>
            <person name="Presting G."/>
            <person name="Gonzalez E.T."/>
            <person name="Reddy J."/>
            <person name="Elphinstone J."/>
            <person name="Swanson J."/>
            <person name="Yao J."/>
            <person name="Mulholland V."/>
            <person name="Liu L."/>
            <person name="Farmerie W."/>
            <person name="Patnaikuni M."/>
            <person name="Balogh B."/>
            <person name="Norman D."/>
            <person name="Alvarez A."/>
            <person name="Castillo J.A."/>
            <person name="Jones J."/>
            <person name="Saddler G."/>
            <person name="Walunas T."/>
            <person name="Zhukov A."/>
            <person name="Mikhailova N."/>
        </authorList>
    </citation>
    <scope>NUCLEOTIDE SEQUENCE [LARGE SCALE GENOMIC DNA]</scope>
    <source>
        <strain evidence="2 3">UW551</strain>
    </source>
</reference>
<gene>
    <name evidence="2" type="ORF">RRSL_00945</name>
</gene>
<organism evidence="2 3">
    <name type="scientific">Ralstonia solanacearum (strain UW551)</name>
    <dbReference type="NCBI Taxonomy" id="342110"/>
    <lineage>
        <taxon>Bacteria</taxon>
        <taxon>Pseudomonadati</taxon>
        <taxon>Pseudomonadota</taxon>
        <taxon>Betaproteobacteria</taxon>
        <taxon>Burkholderiales</taxon>
        <taxon>Burkholderiaceae</taxon>
        <taxon>Ralstonia</taxon>
        <taxon>Ralstonia solanacearum species complex</taxon>
    </lineage>
</organism>
<dbReference type="SUPFAM" id="SSF160904">
    <property type="entry name" value="Jann2411-like"/>
    <property type="match status" value="1"/>
</dbReference>
<dbReference type="Pfam" id="PF11706">
    <property type="entry name" value="zf-CGNR"/>
    <property type="match status" value="1"/>
</dbReference>
<comment type="caution">
    <text evidence="2">The sequence shown here is derived from an EMBL/GenBank/DDBJ whole genome shotgun (WGS) entry which is preliminary data.</text>
</comment>
<accession>A0AB33V8Y1</accession>
<evidence type="ECO:0000313" key="3">
    <source>
        <dbReference type="Proteomes" id="UP000005933"/>
    </source>
</evidence>
<dbReference type="Proteomes" id="UP000005933">
    <property type="component" value="Unassembled WGS sequence"/>
</dbReference>
<protein>
    <recommendedName>
        <fullName evidence="1">Zinc finger CGNR domain-containing protein</fullName>
    </recommendedName>
</protein>
<feature type="domain" description="Zinc finger CGNR" evidence="1">
    <location>
        <begin position="176"/>
        <end position="219"/>
    </location>
</feature>
<dbReference type="EMBL" id="AAKL01000055">
    <property type="protein sequence ID" value="EAP71380.1"/>
    <property type="molecule type" value="Genomic_DNA"/>
</dbReference>
<dbReference type="PANTHER" id="PTHR35525">
    <property type="entry name" value="BLL6575 PROTEIN"/>
    <property type="match status" value="1"/>
</dbReference>
<sequence>MRPAFDVTDQLATVRLPLPHYPNRFSPMPTTPAPASEIPASIADHPVLDMLNTVTSVDGRPHDVWQTDQDVSAWLVHAGWVDEPLAGRYPPGALLAVARHLREVIRTLVRARKAGKTASPDALNVFLRQAPSHLVLAWRSGMPRVERRRPADSVEQCLAPLAERAAQLLADGDFHRIRMCEHPDCPLWFYDHTRSHKRRWCSMATCGNRHKVAAYRRRQQG</sequence>